<comment type="caution">
    <text evidence="1">The sequence shown here is derived from an EMBL/GenBank/DDBJ whole genome shotgun (WGS) entry which is preliminary data.</text>
</comment>
<dbReference type="Proteomes" id="UP001057452">
    <property type="component" value="Chromosome 16"/>
</dbReference>
<proteinExistence type="predicted"/>
<protein>
    <submittedName>
        <fullName evidence="1">Uncharacterized protein</fullName>
    </submittedName>
</protein>
<accession>A0ACB9WEW1</accession>
<feature type="non-terminal residue" evidence="1">
    <location>
        <position position="1"/>
    </location>
</feature>
<name>A0ACB9WEW1_CHAAC</name>
<dbReference type="EMBL" id="CM043800">
    <property type="protein sequence ID" value="KAI4811838.1"/>
    <property type="molecule type" value="Genomic_DNA"/>
</dbReference>
<sequence length="147" mass="17041">SSVSPVPVKEGVEYTSIEVNYNLCERLGIKRSMYTPYHPQTNGTIQRSLNKLVAGQPKRWDQLLQGTMFALRTKPQLTTTFSPYYLMFGREVRYPSEVPKEYEITEDKVCSLVEREELFEGLKRQEAVFNEVKTNIKKAKIRSAKEN</sequence>
<reference evidence="1" key="1">
    <citation type="submission" date="2022-05" db="EMBL/GenBank/DDBJ databases">
        <title>Chromosome-level genome of Chaenocephalus aceratus.</title>
        <authorList>
            <person name="Park H."/>
        </authorList>
    </citation>
    <scope>NUCLEOTIDE SEQUENCE</scope>
    <source>
        <strain evidence="1">KU_202001</strain>
    </source>
</reference>
<evidence type="ECO:0000313" key="1">
    <source>
        <dbReference type="EMBL" id="KAI4811838.1"/>
    </source>
</evidence>
<keyword evidence="2" id="KW-1185">Reference proteome</keyword>
<evidence type="ECO:0000313" key="2">
    <source>
        <dbReference type="Proteomes" id="UP001057452"/>
    </source>
</evidence>
<gene>
    <name evidence="1" type="ORF">KUCAC02_014710</name>
</gene>
<organism evidence="1 2">
    <name type="scientific">Chaenocephalus aceratus</name>
    <name type="common">Blackfin icefish</name>
    <name type="synonym">Chaenichthys aceratus</name>
    <dbReference type="NCBI Taxonomy" id="36190"/>
    <lineage>
        <taxon>Eukaryota</taxon>
        <taxon>Metazoa</taxon>
        <taxon>Chordata</taxon>
        <taxon>Craniata</taxon>
        <taxon>Vertebrata</taxon>
        <taxon>Euteleostomi</taxon>
        <taxon>Actinopterygii</taxon>
        <taxon>Neopterygii</taxon>
        <taxon>Teleostei</taxon>
        <taxon>Neoteleostei</taxon>
        <taxon>Acanthomorphata</taxon>
        <taxon>Eupercaria</taxon>
        <taxon>Perciformes</taxon>
        <taxon>Notothenioidei</taxon>
        <taxon>Channichthyidae</taxon>
        <taxon>Chaenocephalus</taxon>
    </lineage>
</organism>